<dbReference type="RefSeq" id="WP_128313961.1">
    <property type="nucleotide sequence ID" value="NZ_AP021927.1"/>
</dbReference>
<accession>A0A443VY72</accession>
<dbReference type="EMBL" id="AP021927">
    <property type="protein sequence ID" value="BBQ32550.1"/>
    <property type="molecule type" value="Genomic_DNA"/>
</dbReference>
<evidence type="ECO:0000313" key="1">
    <source>
        <dbReference type="EMBL" id="BBQ32550.1"/>
    </source>
</evidence>
<dbReference type="AlphaFoldDB" id="A0A443VY72"/>
<evidence type="ECO:0000313" key="4">
    <source>
        <dbReference type="Proteomes" id="UP001161704"/>
    </source>
</evidence>
<gene>
    <name evidence="2" type="ORF">N5I20_17560</name>
    <name evidence="1" type="ORF">WP2W18E01_41320</name>
</gene>
<sequence length="107" mass="11983">MDTVLSFRNALTENASSMEALLQQQRYDEALLCMDDRLALIACLAQLVKDDPTQRQEVAILAAALSIQEENMKTLAASHHQAISKQLARLGRASKAEQAYHMYSKEF</sequence>
<evidence type="ECO:0000313" key="3">
    <source>
        <dbReference type="Proteomes" id="UP000515756"/>
    </source>
</evidence>
<evidence type="ECO:0000313" key="2">
    <source>
        <dbReference type="EMBL" id="MDH1506860.1"/>
    </source>
</evidence>
<name>A0A443VY72_AERCA</name>
<organism evidence="2 4">
    <name type="scientific">Aeromonas caviae</name>
    <name type="common">Aeromonas punctata</name>
    <dbReference type="NCBI Taxonomy" id="648"/>
    <lineage>
        <taxon>Bacteria</taxon>
        <taxon>Pseudomonadati</taxon>
        <taxon>Pseudomonadota</taxon>
        <taxon>Gammaproteobacteria</taxon>
        <taxon>Aeromonadales</taxon>
        <taxon>Aeromonadaceae</taxon>
        <taxon>Aeromonas</taxon>
    </lineage>
</organism>
<dbReference type="EMBL" id="JAOCIZ010000084">
    <property type="protein sequence ID" value="MDH1506860.1"/>
    <property type="molecule type" value="Genomic_DNA"/>
</dbReference>
<dbReference type="Proteomes" id="UP000515756">
    <property type="component" value="Chromosome"/>
</dbReference>
<proteinExistence type="predicted"/>
<dbReference type="Proteomes" id="UP001161704">
    <property type="component" value="Unassembled WGS sequence"/>
</dbReference>
<evidence type="ECO:0008006" key="5">
    <source>
        <dbReference type="Google" id="ProtNLM"/>
    </source>
</evidence>
<reference evidence="2" key="2">
    <citation type="submission" date="2022-09" db="EMBL/GenBank/DDBJ databases">
        <title>Intensive care unit water sources are persistently colonized with multi-drug resistant bacteria and are the site of extensive horizontal gene transfer of antibiotic resistance genes.</title>
        <authorList>
            <person name="Diorio-Toth L."/>
        </authorList>
    </citation>
    <scope>NUCLEOTIDE SEQUENCE</scope>
    <source>
        <strain evidence="2">GD03710</strain>
    </source>
</reference>
<protein>
    <recommendedName>
        <fullName evidence="5">Flagellar protein FliT</fullName>
    </recommendedName>
</protein>
<reference evidence="1 3" key="1">
    <citation type="submission" date="2019-12" db="EMBL/GenBank/DDBJ databases">
        <title>complete genome sequences of Aeromonas caviae str. WP2-W18-ESBL-01 isolated from wastewater treatment plant effluent.</title>
        <authorList>
            <person name="Sekizuka T."/>
            <person name="Itokawa K."/>
            <person name="Yatsu K."/>
            <person name="Inamine Y."/>
            <person name="Kuroda M."/>
        </authorList>
    </citation>
    <scope>NUCLEOTIDE SEQUENCE [LARGE SCALE GENOMIC DNA]</scope>
    <source>
        <strain evidence="1 3">WP2-W18-ESBL-01</strain>
    </source>
</reference>